<protein>
    <submittedName>
        <fullName evidence="2">Uncharacterized protein LOC106011803</fullName>
    </submittedName>
</protein>
<dbReference type="InterPro" id="IPR036514">
    <property type="entry name" value="SGNH_hydro_sf"/>
</dbReference>
<evidence type="ECO:0000313" key="1">
    <source>
        <dbReference type="Proteomes" id="UP000694888"/>
    </source>
</evidence>
<accession>A0ABM1VTL2</accession>
<dbReference type="SUPFAM" id="SSF52266">
    <property type="entry name" value="SGNH hydrolase"/>
    <property type="match status" value="1"/>
</dbReference>
<dbReference type="Proteomes" id="UP000694888">
    <property type="component" value="Unplaced"/>
</dbReference>
<dbReference type="GeneID" id="106011803"/>
<sequence>MTTFESKADVCSLLQNISIDFVGDSLVRQIYISFLSKLQHQSLNKAETSNTSISHRKRCQEQLIYQGSYQYYIVRSVTDCNQTVNLRFHNHHKLTKPGEEEINRTITGLVGKQYSILYIGLGLHEDLNFEFVHERVVKPMVKIVGKNQWPKIIWATPHSPGPLKTPTFTKQQKDSVIAFNKKMHKVLKGYNIPVLDTFPLTTDIISYDGVHYGKRINDIKAQVLLNLIQRLRNSGWSSV</sequence>
<reference evidence="2" key="1">
    <citation type="submission" date="2025-08" db="UniProtKB">
        <authorList>
            <consortium name="RefSeq"/>
        </authorList>
    </citation>
    <scope>IDENTIFICATION</scope>
</reference>
<proteinExistence type="predicted"/>
<name>A0ABM1VTL2_APLCA</name>
<dbReference type="Gene3D" id="3.40.50.1110">
    <property type="entry name" value="SGNH hydrolase"/>
    <property type="match status" value="1"/>
</dbReference>
<dbReference type="RefSeq" id="XP_035825754.1">
    <property type="nucleotide sequence ID" value="XM_035969861.1"/>
</dbReference>
<gene>
    <name evidence="2" type="primary">LOC106011803</name>
</gene>
<keyword evidence="1" id="KW-1185">Reference proteome</keyword>
<evidence type="ECO:0000313" key="2">
    <source>
        <dbReference type="RefSeq" id="XP_035825754.1"/>
    </source>
</evidence>
<organism evidence="1 2">
    <name type="scientific">Aplysia californica</name>
    <name type="common">California sea hare</name>
    <dbReference type="NCBI Taxonomy" id="6500"/>
    <lineage>
        <taxon>Eukaryota</taxon>
        <taxon>Metazoa</taxon>
        <taxon>Spiralia</taxon>
        <taxon>Lophotrochozoa</taxon>
        <taxon>Mollusca</taxon>
        <taxon>Gastropoda</taxon>
        <taxon>Heterobranchia</taxon>
        <taxon>Euthyneura</taxon>
        <taxon>Tectipleura</taxon>
        <taxon>Aplysiida</taxon>
        <taxon>Aplysioidea</taxon>
        <taxon>Aplysiidae</taxon>
        <taxon>Aplysia</taxon>
    </lineage>
</organism>